<keyword evidence="10" id="KW-0902">Two-component regulatory system</keyword>
<dbReference type="InterPro" id="IPR050640">
    <property type="entry name" value="Bact_2-comp_sensor_kinase"/>
</dbReference>
<keyword evidence="3" id="KW-0597">Phosphoprotein</keyword>
<dbReference type="SUPFAM" id="SSF158472">
    <property type="entry name" value="HAMP domain-like"/>
    <property type="match status" value="1"/>
</dbReference>
<evidence type="ECO:0000256" key="7">
    <source>
        <dbReference type="ARBA" id="ARBA00022777"/>
    </source>
</evidence>
<comment type="caution">
    <text evidence="14">The sequence shown here is derived from an EMBL/GenBank/DDBJ whole genome shotgun (WGS) entry which is preliminary data.</text>
</comment>
<evidence type="ECO:0000313" key="14">
    <source>
        <dbReference type="EMBL" id="OXM82384.1"/>
    </source>
</evidence>
<evidence type="ECO:0000259" key="13">
    <source>
        <dbReference type="PROSITE" id="PS50885"/>
    </source>
</evidence>
<evidence type="ECO:0000256" key="1">
    <source>
        <dbReference type="ARBA" id="ARBA00004651"/>
    </source>
</evidence>
<keyword evidence="9 12" id="KW-1133">Transmembrane helix</keyword>
<evidence type="ECO:0000313" key="15">
    <source>
        <dbReference type="Proteomes" id="UP000215509"/>
    </source>
</evidence>
<feature type="transmembrane region" description="Helical" evidence="12">
    <location>
        <begin position="291"/>
        <end position="315"/>
    </location>
</feature>
<keyword evidence="11 12" id="KW-0472">Membrane</keyword>
<reference evidence="14 15" key="1">
    <citation type="submission" date="2017-07" db="EMBL/GenBank/DDBJ databases">
        <title>Genome sequencing and assembly of Paenibacillus rigui.</title>
        <authorList>
            <person name="Mayilraj S."/>
        </authorList>
    </citation>
    <scope>NUCLEOTIDE SEQUENCE [LARGE SCALE GENOMIC DNA]</scope>
    <source>
        <strain evidence="14 15">JCM 16352</strain>
    </source>
</reference>
<dbReference type="PROSITE" id="PS50885">
    <property type="entry name" value="HAMP"/>
    <property type="match status" value="1"/>
</dbReference>
<dbReference type="GO" id="GO:0005886">
    <property type="term" value="C:plasma membrane"/>
    <property type="evidence" value="ECO:0007669"/>
    <property type="project" value="UniProtKB-SubCell"/>
</dbReference>
<evidence type="ECO:0000256" key="6">
    <source>
        <dbReference type="ARBA" id="ARBA00022741"/>
    </source>
</evidence>
<evidence type="ECO:0000256" key="4">
    <source>
        <dbReference type="ARBA" id="ARBA00022679"/>
    </source>
</evidence>
<dbReference type="Pfam" id="PF02743">
    <property type="entry name" value="dCache_1"/>
    <property type="match status" value="1"/>
</dbReference>
<dbReference type="Pfam" id="PF00672">
    <property type="entry name" value="HAMP"/>
    <property type="match status" value="1"/>
</dbReference>
<organism evidence="14 15">
    <name type="scientific">Paenibacillus rigui</name>
    <dbReference type="NCBI Taxonomy" id="554312"/>
    <lineage>
        <taxon>Bacteria</taxon>
        <taxon>Bacillati</taxon>
        <taxon>Bacillota</taxon>
        <taxon>Bacilli</taxon>
        <taxon>Bacillales</taxon>
        <taxon>Paenibacillaceae</taxon>
        <taxon>Paenibacillus</taxon>
    </lineage>
</organism>
<keyword evidence="8" id="KW-0067">ATP-binding</keyword>
<evidence type="ECO:0000256" key="2">
    <source>
        <dbReference type="ARBA" id="ARBA00022475"/>
    </source>
</evidence>
<evidence type="ECO:0000256" key="5">
    <source>
        <dbReference type="ARBA" id="ARBA00022692"/>
    </source>
</evidence>
<protein>
    <submittedName>
        <fullName evidence="14">Two-component sensor histidine kinase</fullName>
    </submittedName>
</protein>
<feature type="domain" description="HAMP" evidence="13">
    <location>
        <begin position="317"/>
        <end position="369"/>
    </location>
</feature>
<name>A0A229UG73_9BACL</name>
<sequence>MKLFFSLRMRLLLLFVLTLIVPLIIITYIMPSYYNNLLTQDTTVLTESSLTSLTHNIETYLDELERLTVSPYWSEEVMSALKAKANGQYERADLYNRFLINKALYVTLPNFLKNPRKDILGTILLPYDGSVFVTSAYNFTGAVDDYPFTAQPWYQKAVEADGKISFISVHEQDYLKKPTPTSVFSVARLIKDTDNGQPLAVMMADADTVILDKIARDVKFNVSSMIAIFDDQQKLIYSTAPLTAELQRKVAAVGTNGQTVEDYVVVSKEVVPAHWNVVVLLSNAELKAKLAGMYLVGFMLAGIGIILTLLVFFTLSRGIIKPFKQMIQVMRKVQKGELEARVRIQGKDEIAELGAVLNKMIGQLNELIDSEYKAVLSKRNAEYRALQAQIQPHFLYNTLNGFIGLNRIGDRKLLEKSILSLSSMLRYILEHNDWTTVEEEIQFLRKYCELQQLRFQDKMALVIEIDPAAHAYRIPKLLLQPIVENAIIHGIEPMDRSCKLHIACRLERAGETDVQQSRLVITVTDDGTGFSQEHVDEKVDIGLANVRDRLLLAFHHARLDITSCKGEGTTVTMQIPLWEASQ</sequence>
<dbReference type="InterPro" id="IPR003594">
    <property type="entry name" value="HATPase_dom"/>
</dbReference>
<accession>A0A229UG73</accession>
<evidence type="ECO:0000256" key="12">
    <source>
        <dbReference type="SAM" id="Phobius"/>
    </source>
</evidence>
<keyword evidence="4" id="KW-0808">Transferase</keyword>
<evidence type="ECO:0000256" key="9">
    <source>
        <dbReference type="ARBA" id="ARBA00022989"/>
    </source>
</evidence>
<dbReference type="CDD" id="cd06225">
    <property type="entry name" value="HAMP"/>
    <property type="match status" value="1"/>
</dbReference>
<dbReference type="EMBL" id="NMQW01000077">
    <property type="protein sequence ID" value="OXM82384.1"/>
    <property type="molecule type" value="Genomic_DNA"/>
</dbReference>
<dbReference type="Gene3D" id="3.30.565.10">
    <property type="entry name" value="Histidine kinase-like ATPase, C-terminal domain"/>
    <property type="match status" value="1"/>
</dbReference>
<keyword evidence="5 12" id="KW-0812">Transmembrane</keyword>
<evidence type="ECO:0000256" key="8">
    <source>
        <dbReference type="ARBA" id="ARBA00022840"/>
    </source>
</evidence>
<evidence type="ECO:0000256" key="3">
    <source>
        <dbReference type="ARBA" id="ARBA00022553"/>
    </source>
</evidence>
<dbReference type="Gene3D" id="6.10.340.10">
    <property type="match status" value="1"/>
</dbReference>
<dbReference type="Pfam" id="PF02518">
    <property type="entry name" value="HATPase_c"/>
    <property type="match status" value="1"/>
</dbReference>
<dbReference type="SMART" id="SM00304">
    <property type="entry name" value="HAMP"/>
    <property type="match status" value="1"/>
</dbReference>
<comment type="subcellular location">
    <subcellularLocation>
        <location evidence="1">Cell membrane</location>
        <topology evidence="1">Multi-pass membrane protein</topology>
    </subcellularLocation>
</comment>
<proteinExistence type="predicted"/>
<dbReference type="InterPro" id="IPR003660">
    <property type="entry name" value="HAMP_dom"/>
</dbReference>
<dbReference type="GO" id="GO:0005524">
    <property type="term" value="F:ATP binding"/>
    <property type="evidence" value="ECO:0007669"/>
    <property type="project" value="UniProtKB-KW"/>
</dbReference>
<keyword evidence="6" id="KW-0547">Nucleotide-binding</keyword>
<feature type="transmembrane region" description="Helical" evidence="12">
    <location>
        <begin position="12"/>
        <end position="34"/>
    </location>
</feature>
<dbReference type="InterPro" id="IPR033479">
    <property type="entry name" value="dCache_1"/>
</dbReference>
<dbReference type="RefSeq" id="WP_094018777.1">
    <property type="nucleotide sequence ID" value="NZ_NMQW01000077.1"/>
</dbReference>
<dbReference type="Pfam" id="PF06580">
    <property type="entry name" value="His_kinase"/>
    <property type="match status" value="1"/>
</dbReference>
<dbReference type="PANTHER" id="PTHR34220:SF11">
    <property type="entry name" value="SENSOR PROTEIN KINASE HPTS"/>
    <property type="match status" value="1"/>
</dbReference>
<gene>
    <name evidence="14" type="ORF">CF651_31230</name>
</gene>
<keyword evidence="15" id="KW-1185">Reference proteome</keyword>
<dbReference type="InterPro" id="IPR010559">
    <property type="entry name" value="Sig_transdc_His_kin_internal"/>
</dbReference>
<evidence type="ECO:0000256" key="10">
    <source>
        <dbReference type="ARBA" id="ARBA00023012"/>
    </source>
</evidence>
<dbReference type="PANTHER" id="PTHR34220">
    <property type="entry name" value="SENSOR HISTIDINE KINASE YPDA"/>
    <property type="match status" value="1"/>
</dbReference>
<dbReference type="AlphaFoldDB" id="A0A229UG73"/>
<dbReference type="Gene3D" id="3.30.450.20">
    <property type="entry name" value="PAS domain"/>
    <property type="match status" value="1"/>
</dbReference>
<dbReference type="OrthoDB" id="9776552at2"/>
<dbReference type="InterPro" id="IPR036890">
    <property type="entry name" value="HATPase_C_sf"/>
</dbReference>
<dbReference type="Proteomes" id="UP000215509">
    <property type="component" value="Unassembled WGS sequence"/>
</dbReference>
<keyword evidence="7 14" id="KW-0418">Kinase</keyword>
<keyword evidence="2" id="KW-1003">Cell membrane</keyword>
<evidence type="ECO:0000256" key="11">
    <source>
        <dbReference type="ARBA" id="ARBA00023136"/>
    </source>
</evidence>
<dbReference type="SUPFAM" id="SSF55874">
    <property type="entry name" value="ATPase domain of HSP90 chaperone/DNA topoisomerase II/histidine kinase"/>
    <property type="match status" value="1"/>
</dbReference>
<dbReference type="GO" id="GO:0000155">
    <property type="term" value="F:phosphorelay sensor kinase activity"/>
    <property type="evidence" value="ECO:0007669"/>
    <property type="project" value="InterPro"/>
</dbReference>